<gene>
    <name evidence="5" type="ORF">CaldiYA01_20590</name>
</gene>
<dbReference type="Pfam" id="PF00005">
    <property type="entry name" value="ABC_tran"/>
    <property type="match status" value="1"/>
</dbReference>
<dbReference type="GO" id="GO:0005524">
    <property type="term" value="F:ATP binding"/>
    <property type="evidence" value="ECO:0007669"/>
    <property type="project" value="UniProtKB-KW"/>
</dbReference>
<dbReference type="PROSITE" id="PS00211">
    <property type="entry name" value="ABC_TRANSPORTER_1"/>
    <property type="match status" value="1"/>
</dbReference>
<proteinExistence type="predicted"/>
<dbReference type="EMBL" id="AP024480">
    <property type="protein sequence ID" value="BCS82099.1"/>
    <property type="molecule type" value="Genomic_DNA"/>
</dbReference>
<dbReference type="SUPFAM" id="SSF52540">
    <property type="entry name" value="P-loop containing nucleoside triphosphate hydrolases"/>
    <property type="match status" value="1"/>
</dbReference>
<keyword evidence="6" id="KW-1185">Reference proteome</keyword>
<dbReference type="Pfam" id="PF08352">
    <property type="entry name" value="oligo_HPY"/>
    <property type="match status" value="1"/>
</dbReference>
<evidence type="ECO:0000256" key="2">
    <source>
        <dbReference type="ARBA" id="ARBA00022741"/>
    </source>
</evidence>
<accession>A0ABN6EEA7</accession>
<evidence type="ECO:0000256" key="1">
    <source>
        <dbReference type="ARBA" id="ARBA00022448"/>
    </source>
</evidence>
<dbReference type="InterPro" id="IPR003439">
    <property type="entry name" value="ABC_transporter-like_ATP-bd"/>
</dbReference>
<dbReference type="InterPro" id="IPR003593">
    <property type="entry name" value="AAA+_ATPase"/>
</dbReference>
<reference evidence="5 6" key="1">
    <citation type="submission" date="2021-02" db="EMBL/GenBank/DDBJ databases">
        <title>Nitrogen-fixing ability and nitrogen fixation related genes of thermophilic fermentative bacteria in the genus Caldicellulosiruptor.</title>
        <authorList>
            <person name="Chen Y."/>
            <person name="Nishihara A."/>
            <person name="Haruta S."/>
        </authorList>
    </citation>
    <scope>NUCLEOTIDE SEQUENCE [LARGE SCALE GENOMIC DNA]</scope>
    <source>
        <strain evidence="5 6">YA01</strain>
    </source>
</reference>
<dbReference type="PROSITE" id="PS50893">
    <property type="entry name" value="ABC_TRANSPORTER_2"/>
    <property type="match status" value="1"/>
</dbReference>
<name>A0ABN6EEA7_9FIRM</name>
<dbReference type="Gene3D" id="3.40.50.300">
    <property type="entry name" value="P-loop containing nucleotide triphosphate hydrolases"/>
    <property type="match status" value="1"/>
</dbReference>
<dbReference type="PANTHER" id="PTHR43067:SF3">
    <property type="entry name" value="MALTOSE ABC TRANSPORTER, ATP-BINDING PROTEIN"/>
    <property type="match status" value="1"/>
</dbReference>
<organism evidence="5 6">
    <name type="scientific">Caldicellulosiruptor diazotrophicus</name>
    <dbReference type="NCBI Taxonomy" id="2806205"/>
    <lineage>
        <taxon>Bacteria</taxon>
        <taxon>Bacillati</taxon>
        <taxon>Bacillota</taxon>
        <taxon>Bacillota incertae sedis</taxon>
        <taxon>Caldicellulosiruptorales</taxon>
        <taxon>Caldicellulosiruptoraceae</taxon>
        <taxon>Caldicellulosiruptor</taxon>
    </lineage>
</organism>
<dbReference type="NCBIfam" id="TIGR01727">
    <property type="entry name" value="oligo_HPY"/>
    <property type="match status" value="1"/>
</dbReference>
<feature type="domain" description="ABC transporter" evidence="4">
    <location>
        <begin position="5"/>
        <end position="257"/>
    </location>
</feature>
<dbReference type="InterPro" id="IPR013563">
    <property type="entry name" value="Oligopep_ABC_C"/>
</dbReference>
<protein>
    <submittedName>
        <fullName evidence="5">Dipeptide/oligopeptide/nickel ABC transporter ATP-binding protein</fullName>
    </submittedName>
</protein>
<dbReference type="SMART" id="SM00382">
    <property type="entry name" value="AAA"/>
    <property type="match status" value="1"/>
</dbReference>
<evidence type="ECO:0000259" key="4">
    <source>
        <dbReference type="PROSITE" id="PS50893"/>
    </source>
</evidence>
<keyword evidence="2" id="KW-0547">Nucleotide-binding</keyword>
<evidence type="ECO:0000313" key="5">
    <source>
        <dbReference type="EMBL" id="BCS82099.1"/>
    </source>
</evidence>
<evidence type="ECO:0000313" key="6">
    <source>
        <dbReference type="Proteomes" id="UP000663623"/>
    </source>
</evidence>
<sequence length="329" mass="36740">MNCLLEVSSLKAVYLVREGTIKATEDVSFEIFENTVTAIVGESASGKSTIIEAITRTLPPNGRILSGKVFYRTVGFDLLEMKEDELRKIRWKKIALVPQAAQQSLNPTMKIIDHFRDTIEAHGLNWSKDELINKASEKIKMVRLNPETVLYAYPMQLSGGMKQRVLIALALLLEPEILILDEPTSALDVLTQAHIVQLLKELKTQMNITLIFVTHDIAVAAELADNIFVIYGGCLVESSPTEKIFKEPKHPYTQGLINSIMAINADMSKVRAIPGDPPSLLNPPSGCRFHPRCEYAMEICKKERPQLIKLPDNVKVACHLYNEGGCKDE</sequence>
<keyword evidence="3 5" id="KW-0067">ATP-binding</keyword>
<dbReference type="PANTHER" id="PTHR43067">
    <property type="entry name" value="OLIGOPEPTIDE/DIPEPTIDE ABC TRANSPORTER, ATPASE SUBUNIT"/>
    <property type="match status" value="1"/>
</dbReference>
<dbReference type="Proteomes" id="UP000663623">
    <property type="component" value="Chromosome"/>
</dbReference>
<dbReference type="InterPro" id="IPR027417">
    <property type="entry name" value="P-loop_NTPase"/>
</dbReference>
<evidence type="ECO:0000256" key="3">
    <source>
        <dbReference type="ARBA" id="ARBA00022840"/>
    </source>
</evidence>
<dbReference type="RefSeq" id="WP_207179408.1">
    <property type="nucleotide sequence ID" value="NZ_AP024480.1"/>
</dbReference>
<keyword evidence="1" id="KW-0813">Transport</keyword>
<dbReference type="CDD" id="cd03257">
    <property type="entry name" value="ABC_NikE_OppD_transporters"/>
    <property type="match status" value="1"/>
</dbReference>
<dbReference type="InterPro" id="IPR017871">
    <property type="entry name" value="ABC_transporter-like_CS"/>
</dbReference>